<comment type="similarity">
    <text evidence="12">Belongs to the methyltransferase superfamily. Trm-G10 family.</text>
</comment>
<proteinExistence type="inferred from homology"/>
<evidence type="ECO:0000256" key="8">
    <source>
        <dbReference type="ARBA" id="ARBA00022694"/>
    </source>
</evidence>
<evidence type="ECO:0000256" key="10">
    <source>
        <dbReference type="ARBA" id="ARBA00051883"/>
    </source>
</evidence>
<dbReference type="InterPro" id="IPR004114">
    <property type="entry name" value="THUMP_dom"/>
</dbReference>
<evidence type="ECO:0000256" key="14">
    <source>
        <dbReference type="ARBA" id="ARBA00082665"/>
    </source>
</evidence>
<sequence>MLYAFELSGEHEDLPRAEVLACLDLVELEYEESDYFDQCLVVDIEGDPQEVRRKLDYVAERVAMAHHILKVIEVGLADVDTILEVAEKADVSDHINQDQKYVVRAKRIKHNSTIVCADMERSVGGAIYRKGFNANLKEPDVEFRLILSEKCVFGSVIASVDRSAYEARAPHKKPFFYPGVLRPRVARALVNMAMVKEKDIVFDPFCGTAGILVEAGIVGARVIGLEVRYKIAVGAHMNLQHFNTDHTMMLGDACRVPLVDASVDAVIADPPYGRSARIEAESLHHLYKVSFAEMYRVLKPGGTTIIVSEIDIAEFVEDAGFVTKAQYLQRVHKSLTRKITVLQKPE</sequence>
<keyword evidence="5 17" id="KW-0489">Methyltransferase</keyword>
<evidence type="ECO:0000256" key="9">
    <source>
        <dbReference type="ARBA" id="ARBA00022884"/>
    </source>
</evidence>
<dbReference type="InterPro" id="IPR000241">
    <property type="entry name" value="RlmKL-like_Mtase"/>
</dbReference>
<keyword evidence="18" id="KW-1185">Reference proteome</keyword>
<comment type="subcellular location">
    <subcellularLocation>
        <location evidence="1">Cytoplasm</location>
    </subcellularLocation>
</comment>
<evidence type="ECO:0000313" key="18">
    <source>
        <dbReference type="Proteomes" id="UP000029859"/>
    </source>
</evidence>
<dbReference type="GO" id="GO:0030488">
    <property type="term" value="P:tRNA methylation"/>
    <property type="evidence" value="ECO:0007669"/>
    <property type="project" value="TreeGrafter"/>
</dbReference>
<dbReference type="Proteomes" id="UP000029859">
    <property type="component" value="Unassembled WGS sequence"/>
</dbReference>
<evidence type="ECO:0000256" key="15">
    <source>
        <dbReference type="PROSITE-ProRule" id="PRU00529"/>
    </source>
</evidence>
<dbReference type="GO" id="GO:0000049">
    <property type="term" value="F:tRNA binding"/>
    <property type="evidence" value="ECO:0007669"/>
    <property type="project" value="UniProtKB-KW"/>
</dbReference>
<evidence type="ECO:0000256" key="4">
    <source>
        <dbReference type="ARBA" id="ARBA00022555"/>
    </source>
</evidence>
<evidence type="ECO:0000256" key="6">
    <source>
        <dbReference type="ARBA" id="ARBA00022679"/>
    </source>
</evidence>
<feature type="domain" description="THUMP" evidence="16">
    <location>
        <begin position="49"/>
        <end position="158"/>
    </location>
</feature>
<evidence type="ECO:0000256" key="2">
    <source>
        <dbReference type="ARBA" id="ARBA00011245"/>
    </source>
</evidence>
<dbReference type="PRINTS" id="PR00507">
    <property type="entry name" value="N12N6MTFRASE"/>
</dbReference>
<dbReference type="EMBL" id="JRHO01000014">
    <property type="protein sequence ID" value="KGK98407.1"/>
    <property type="molecule type" value="Genomic_DNA"/>
</dbReference>
<organism evidence="17 18">
    <name type="scientific">Methanococcoides methylutens</name>
    <dbReference type="NCBI Taxonomy" id="2226"/>
    <lineage>
        <taxon>Archaea</taxon>
        <taxon>Methanobacteriati</taxon>
        <taxon>Methanobacteriota</taxon>
        <taxon>Stenosarchaea group</taxon>
        <taxon>Methanomicrobia</taxon>
        <taxon>Methanosarcinales</taxon>
        <taxon>Methanosarcinaceae</taxon>
        <taxon>Methanococcoides</taxon>
    </lineage>
</organism>
<accession>A0A099SZT4</accession>
<protein>
    <recommendedName>
        <fullName evidence="13">tRNA (guanine(10)-N(2))-dimethyltransferase</fullName>
        <ecNumber evidence="13">2.1.1.213</ecNumber>
    </recommendedName>
    <alternativeName>
        <fullName evidence="14">tRNA:G10 dimethyltransferase</fullName>
    </alternativeName>
</protein>
<evidence type="ECO:0000259" key="16">
    <source>
        <dbReference type="PROSITE" id="PS51165"/>
    </source>
</evidence>
<comment type="subunit">
    <text evidence="2">Monomer.</text>
</comment>
<dbReference type="Gene3D" id="3.40.50.150">
    <property type="entry name" value="Vaccinia Virus protein VP39"/>
    <property type="match status" value="1"/>
</dbReference>
<dbReference type="Pfam" id="PF02926">
    <property type="entry name" value="THUMP"/>
    <property type="match status" value="1"/>
</dbReference>
<evidence type="ECO:0000256" key="11">
    <source>
        <dbReference type="ARBA" id="ARBA00054380"/>
    </source>
</evidence>
<keyword evidence="9 15" id="KW-0694">RNA-binding</keyword>
<gene>
    <name evidence="17" type="ORF">LI82_11945</name>
</gene>
<dbReference type="CDD" id="cd02440">
    <property type="entry name" value="AdoMet_MTases"/>
    <property type="match status" value="1"/>
</dbReference>
<dbReference type="SUPFAM" id="SSF53335">
    <property type="entry name" value="S-adenosyl-L-methionine-dependent methyltransferases"/>
    <property type="match status" value="1"/>
</dbReference>
<dbReference type="PROSITE" id="PS51165">
    <property type="entry name" value="THUMP"/>
    <property type="match status" value="1"/>
</dbReference>
<keyword evidence="8" id="KW-0819">tRNA processing</keyword>
<dbReference type="InterPro" id="IPR002052">
    <property type="entry name" value="DNA_methylase_N6_adenine_CS"/>
</dbReference>
<dbReference type="PROSITE" id="PS00092">
    <property type="entry name" value="N6_MTASE"/>
    <property type="match status" value="1"/>
</dbReference>
<dbReference type="AlphaFoldDB" id="A0A099SZT4"/>
<dbReference type="CDD" id="cd11715">
    <property type="entry name" value="THUMP_AdoMetMT"/>
    <property type="match status" value="1"/>
</dbReference>
<dbReference type="EC" id="2.1.1.213" evidence="13"/>
<dbReference type="InterPro" id="IPR029063">
    <property type="entry name" value="SAM-dependent_MTases_sf"/>
</dbReference>
<comment type="catalytic activity">
    <reaction evidence="10">
        <text>guanosine(10) in tRNA + 2 S-adenosyl-L-methionine = N(2)-dimethylguanosine(10) in tRNA + 2 S-adenosyl-L-homocysteine + 2 H(+)</text>
        <dbReference type="Rhea" id="RHEA:43124"/>
        <dbReference type="Rhea" id="RHEA-COMP:10355"/>
        <dbReference type="Rhea" id="RHEA-COMP:10358"/>
        <dbReference type="ChEBI" id="CHEBI:15378"/>
        <dbReference type="ChEBI" id="CHEBI:57856"/>
        <dbReference type="ChEBI" id="CHEBI:59789"/>
        <dbReference type="ChEBI" id="CHEBI:74269"/>
        <dbReference type="ChEBI" id="CHEBI:74513"/>
        <dbReference type="EC" id="2.1.1.213"/>
    </reaction>
</comment>
<dbReference type="SUPFAM" id="SSF143437">
    <property type="entry name" value="THUMP domain-like"/>
    <property type="match status" value="1"/>
</dbReference>
<evidence type="ECO:0000256" key="13">
    <source>
        <dbReference type="ARBA" id="ARBA00066936"/>
    </source>
</evidence>
<dbReference type="FunFam" id="3.40.50.150:FF:000251">
    <property type="entry name" value="Putative RNA methylase"/>
    <property type="match status" value="1"/>
</dbReference>
<evidence type="ECO:0000256" key="5">
    <source>
        <dbReference type="ARBA" id="ARBA00022603"/>
    </source>
</evidence>
<dbReference type="OrthoDB" id="7080at2157"/>
<dbReference type="GO" id="GO:0005737">
    <property type="term" value="C:cytoplasm"/>
    <property type="evidence" value="ECO:0007669"/>
    <property type="project" value="UniProtKB-SubCell"/>
</dbReference>
<dbReference type="SMART" id="SM00981">
    <property type="entry name" value="THUMP"/>
    <property type="match status" value="1"/>
</dbReference>
<evidence type="ECO:0000256" key="3">
    <source>
        <dbReference type="ARBA" id="ARBA00022490"/>
    </source>
</evidence>
<name>A0A099SZT4_METMT</name>
<reference evidence="17 18" key="1">
    <citation type="submission" date="2014-09" db="EMBL/GenBank/DDBJ databases">
        <title>Draft genome sequence of an obligately methylotrophic methanogen, Methanococcoides methylutens, isolated from marine sediment.</title>
        <authorList>
            <person name="Guan Y."/>
            <person name="Ngugi D.K."/>
            <person name="Blom J."/>
            <person name="Ali S."/>
            <person name="Ferry J.G."/>
            <person name="Stingl U."/>
        </authorList>
    </citation>
    <scope>NUCLEOTIDE SEQUENCE [LARGE SCALE GENOMIC DNA]</scope>
    <source>
        <strain evidence="17 18">DSM 2657</strain>
    </source>
</reference>
<dbReference type="RefSeq" id="WP_048195851.1">
    <property type="nucleotide sequence ID" value="NZ_CAAGSM010000004.1"/>
</dbReference>
<dbReference type="Pfam" id="PF01170">
    <property type="entry name" value="UPF0020"/>
    <property type="match status" value="1"/>
</dbReference>
<keyword evidence="4" id="KW-0820">tRNA-binding</keyword>
<dbReference type="GO" id="GO:0160101">
    <property type="term" value="F:tRNA (guanine(10)-N2)-dimethyltransferase activity"/>
    <property type="evidence" value="ECO:0007669"/>
    <property type="project" value="UniProtKB-EC"/>
</dbReference>
<evidence type="ECO:0000256" key="7">
    <source>
        <dbReference type="ARBA" id="ARBA00022691"/>
    </source>
</evidence>
<keyword evidence="6 17" id="KW-0808">Transferase</keyword>
<comment type="caution">
    <text evidence="17">The sequence shown here is derived from an EMBL/GenBank/DDBJ whole genome shotgun (WGS) entry which is preliminary data.</text>
</comment>
<evidence type="ECO:0000313" key="17">
    <source>
        <dbReference type="EMBL" id="KGK98407.1"/>
    </source>
</evidence>
<evidence type="ECO:0000256" key="1">
    <source>
        <dbReference type="ARBA" id="ARBA00004496"/>
    </source>
</evidence>
<dbReference type="PANTHER" id="PTHR14911">
    <property type="entry name" value="THUMP DOMAIN-CONTAINING"/>
    <property type="match status" value="1"/>
</dbReference>
<keyword evidence="7" id="KW-0949">S-adenosyl-L-methionine</keyword>
<dbReference type="PANTHER" id="PTHR14911:SF21">
    <property type="entry name" value="N2-METHYLGUANOSINE TRNA METHYLTRANSFERASE"/>
    <property type="match status" value="1"/>
</dbReference>
<evidence type="ECO:0000256" key="12">
    <source>
        <dbReference type="ARBA" id="ARBA00061338"/>
    </source>
</evidence>
<dbReference type="Gene3D" id="3.30.2130.30">
    <property type="match status" value="1"/>
</dbReference>
<keyword evidence="3" id="KW-0963">Cytoplasm</keyword>
<comment type="function">
    <text evidence="11">Catalyzes the adenosylmethionine-dependent methylation of the exocyclic amino group (N(2)) of guanosine at position 10 of various tRNAs. Acts via a two-step process that leads to the formation of either N(2)-monomethyl (m(2)G) or N(2)-dimethylguanosine (m(2)(2)G).</text>
</comment>